<dbReference type="EMBL" id="CP154795">
    <property type="protein sequence ID" value="XAN09034.1"/>
    <property type="molecule type" value="Genomic_DNA"/>
</dbReference>
<keyword evidence="7" id="KW-0472">Membrane</keyword>
<keyword evidence="6 9" id="KW-0378">Hydrolase</keyword>
<keyword evidence="8 9" id="KW-0046">Antibiotic resistance</keyword>
<dbReference type="PROSITE" id="PS00337">
    <property type="entry name" value="BETA_LACTAMASE_D"/>
    <property type="match status" value="1"/>
</dbReference>
<dbReference type="InterPro" id="IPR012338">
    <property type="entry name" value="Beta-lactam/transpept-like"/>
</dbReference>
<dbReference type="Pfam" id="PF03717">
    <property type="entry name" value="PBP_dimer"/>
    <property type="match status" value="1"/>
</dbReference>
<dbReference type="Gene3D" id="3.40.710.10">
    <property type="entry name" value="DD-peptidase/beta-lactamase superfamily"/>
    <property type="match status" value="1"/>
</dbReference>
<dbReference type="PANTHER" id="PTHR30627:SF24">
    <property type="entry name" value="PENICILLIN-BINDING PROTEIN 4B"/>
    <property type="match status" value="1"/>
</dbReference>
<evidence type="ECO:0000256" key="7">
    <source>
        <dbReference type="ARBA" id="ARBA00023136"/>
    </source>
</evidence>
<gene>
    <name evidence="13" type="ORF">AADG42_17515</name>
</gene>
<evidence type="ECO:0000256" key="3">
    <source>
        <dbReference type="ARBA" id="ARBA00007898"/>
    </source>
</evidence>
<evidence type="ECO:0000256" key="9">
    <source>
        <dbReference type="RuleBase" id="RU361140"/>
    </source>
</evidence>
<dbReference type="InterPro" id="IPR036138">
    <property type="entry name" value="PBP_dimer_sf"/>
</dbReference>
<sequence>MGPRGAAGLALAAVLLTGCAGRTPPPPPGPPDPAPAAEALVSALSRGDLTGFPATVDAQAELSQILAGMDGITPTVTHGELRTVGDVTEIPLSYVWPFEASKWEYTSTGTLNWTGTEWRLNWTAGMIHPQLTSQNRLVHTPRPAQRGRILDAAGRALTEERAVLRVGIDKTRVEPEAMEDSARRLAGALNVNADTFVARLQAAGPEAFVEAIVVRHDHELPEDWREIPGAISVPEKRTLAVDRAYAPEIIGLVGPASKEQAEAAGPTVLVGDAIGLSGLQRRQDPMLRGKSGAVITLAPRRRPTPSPTATPTPGPPPSPTPRPVVFEVQPSPARDLVTTFDSPLQNRAEQVMEGVPGSAAIVALRPSDGAIVAAAVSPGSGADPDATFGHFAPGSTFKVVTALALLRSGLTPDSTVNCTENVTVDGRTFRNYADYPAGKLGRISLREAVAQSCNTALIAEHERINPDDVRRAAASLGVGEDWEAGFSSFFGAVPDPPNVVGEAEAMIGQGSVETSPMAMAGVAASVAAGRTVRPQLIPDYVPPAASTPLTPEEATALKSMMTAAVSEGTATQLAGVLDGAKTGTAEFGTGTPLKTHAWLIGYRGDLAVAVWVREGDSGSRTAGPIMRDFLAG</sequence>
<dbReference type="PANTHER" id="PTHR30627">
    <property type="entry name" value="PEPTIDOGLYCAN D,D-TRANSPEPTIDASE"/>
    <property type="match status" value="1"/>
</dbReference>
<accession>A0ABZ3FWC8</accession>
<comment type="catalytic activity">
    <reaction evidence="9">
        <text>a beta-lactam + H2O = a substituted beta-amino acid</text>
        <dbReference type="Rhea" id="RHEA:20401"/>
        <dbReference type="ChEBI" id="CHEBI:15377"/>
        <dbReference type="ChEBI" id="CHEBI:35627"/>
        <dbReference type="ChEBI" id="CHEBI:140347"/>
        <dbReference type="EC" id="3.5.2.6"/>
    </reaction>
</comment>
<dbReference type="InterPro" id="IPR001460">
    <property type="entry name" value="PCN-bd_Tpept"/>
</dbReference>
<dbReference type="InterPro" id="IPR002137">
    <property type="entry name" value="Beta-lactam_class-D_AS"/>
</dbReference>
<comment type="similarity">
    <text evidence="2">Belongs to the transpeptidase family.</text>
</comment>
<evidence type="ECO:0000256" key="8">
    <source>
        <dbReference type="ARBA" id="ARBA00023251"/>
    </source>
</evidence>
<keyword evidence="14" id="KW-1185">Reference proteome</keyword>
<feature type="domain" description="Penicillin-binding protein dimerisation" evidence="12">
    <location>
        <begin position="142"/>
        <end position="294"/>
    </location>
</feature>
<protein>
    <recommendedName>
        <fullName evidence="4 9">Beta-lactamase</fullName>
        <ecNumber evidence="4 9">3.5.2.6</ecNumber>
    </recommendedName>
</protein>
<evidence type="ECO:0000256" key="5">
    <source>
        <dbReference type="ARBA" id="ARBA00022729"/>
    </source>
</evidence>
<evidence type="ECO:0000256" key="2">
    <source>
        <dbReference type="ARBA" id="ARBA00007171"/>
    </source>
</evidence>
<keyword evidence="5" id="KW-0732">Signal</keyword>
<evidence type="ECO:0000259" key="11">
    <source>
        <dbReference type="Pfam" id="PF00905"/>
    </source>
</evidence>
<evidence type="ECO:0000313" key="13">
    <source>
        <dbReference type="EMBL" id="XAN09034.1"/>
    </source>
</evidence>
<dbReference type="RefSeq" id="WP_425310469.1">
    <property type="nucleotide sequence ID" value="NZ_CP154795.1"/>
</dbReference>
<organism evidence="13 14">
    <name type="scientific">Ammonicoccus fulvus</name>
    <dbReference type="NCBI Taxonomy" id="3138240"/>
    <lineage>
        <taxon>Bacteria</taxon>
        <taxon>Bacillati</taxon>
        <taxon>Actinomycetota</taxon>
        <taxon>Actinomycetes</taxon>
        <taxon>Propionibacteriales</taxon>
        <taxon>Propionibacteriaceae</taxon>
        <taxon>Ammonicoccus</taxon>
    </lineage>
</organism>
<dbReference type="Pfam" id="PF00905">
    <property type="entry name" value="Transpeptidase"/>
    <property type="match status" value="1"/>
</dbReference>
<dbReference type="EC" id="3.5.2.6" evidence="4 9"/>
<dbReference type="Gene3D" id="3.90.1310.10">
    <property type="entry name" value="Penicillin-binding protein 2a (Domain 2)"/>
    <property type="match status" value="1"/>
</dbReference>
<dbReference type="SUPFAM" id="SSF56601">
    <property type="entry name" value="beta-lactamase/transpeptidase-like"/>
    <property type="match status" value="1"/>
</dbReference>
<dbReference type="Proteomes" id="UP001442841">
    <property type="component" value="Chromosome"/>
</dbReference>
<evidence type="ECO:0000259" key="12">
    <source>
        <dbReference type="Pfam" id="PF03717"/>
    </source>
</evidence>
<dbReference type="InterPro" id="IPR050515">
    <property type="entry name" value="Beta-lactam/transpept"/>
</dbReference>
<name>A0ABZ3FWC8_9ACTN</name>
<dbReference type="InterPro" id="IPR005311">
    <property type="entry name" value="PBP_dimer"/>
</dbReference>
<dbReference type="SUPFAM" id="SSF56519">
    <property type="entry name" value="Penicillin binding protein dimerisation domain"/>
    <property type="match status" value="1"/>
</dbReference>
<feature type="domain" description="Penicillin-binding protein transpeptidase" evidence="11">
    <location>
        <begin position="360"/>
        <end position="630"/>
    </location>
</feature>
<proteinExistence type="inferred from homology"/>
<feature type="compositionally biased region" description="Pro residues" evidence="10">
    <location>
        <begin position="304"/>
        <end position="322"/>
    </location>
</feature>
<dbReference type="Gene3D" id="3.30.1390.30">
    <property type="entry name" value="Penicillin-binding protein 2a, domain 3"/>
    <property type="match status" value="1"/>
</dbReference>
<comment type="subcellular location">
    <subcellularLocation>
        <location evidence="1">Membrane</location>
    </subcellularLocation>
</comment>
<feature type="region of interest" description="Disordered" evidence="10">
    <location>
        <begin position="281"/>
        <end position="323"/>
    </location>
</feature>
<evidence type="ECO:0000256" key="6">
    <source>
        <dbReference type="ARBA" id="ARBA00022801"/>
    </source>
</evidence>
<evidence type="ECO:0000256" key="10">
    <source>
        <dbReference type="SAM" id="MobiDB-lite"/>
    </source>
</evidence>
<comment type="similarity">
    <text evidence="3 9">Belongs to the class-D beta-lactamase family.</text>
</comment>
<evidence type="ECO:0000313" key="14">
    <source>
        <dbReference type="Proteomes" id="UP001442841"/>
    </source>
</evidence>
<evidence type="ECO:0000256" key="4">
    <source>
        <dbReference type="ARBA" id="ARBA00012865"/>
    </source>
</evidence>
<reference evidence="13 14" key="1">
    <citation type="submission" date="2024-04" db="EMBL/GenBank/DDBJ databases">
        <title>Isolation of an actinomycete strain from pig manure.</title>
        <authorList>
            <person name="Gong T."/>
            <person name="Yu Z."/>
            <person name="An M."/>
            <person name="Wei C."/>
            <person name="Yang W."/>
            <person name="Liu L."/>
        </authorList>
    </citation>
    <scope>NUCLEOTIDE SEQUENCE [LARGE SCALE GENOMIC DNA]</scope>
    <source>
        <strain evidence="13 14">ZF39</strain>
    </source>
</reference>
<evidence type="ECO:0000256" key="1">
    <source>
        <dbReference type="ARBA" id="ARBA00004370"/>
    </source>
</evidence>
<dbReference type="PROSITE" id="PS51257">
    <property type="entry name" value="PROKAR_LIPOPROTEIN"/>
    <property type="match status" value="1"/>
</dbReference>